<name>A0A2T3HIC2_9SPHI</name>
<dbReference type="AlphaFoldDB" id="A0A2T3HIC2"/>
<organism evidence="1 2">
    <name type="scientific">Pedobacter yulinensis</name>
    <dbReference type="NCBI Taxonomy" id="2126353"/>
    <lineage>
        <taxon>Bacteria</taxon>
        <taxon>Pseudomonadati</taxon>
        <taxon>Bacteroidota</taxon>
        <taxon>Sphingobacteriia</taxon>
        <taxon>Sphingobacteriales</taxon>
        <taxon>Sphingobacteriaceae</taxon>
        <taxon>Pedobacter</taxon>
    </lineage>
</organism>
<comment type="caution">
    <text evidence="1">The sequence shown here is derived from an EMBL/GenBank/DDBJ whole genome shotgun (WGS) entry which is preliminary data.</text>
</comment>
<sequence>MPIVFVVSLVAGLWWRHRDWFCLQPERWLDEPTMLVAEKQIGQHFTRNWENAYIEVPFNGERVGGYLSICRDGLYTFYLKGKRIRVALRKQQGGWLPACRYAPGSFQSRFARHLGLFLETRLFN</sequence>
<evidence type="ECO:0000313" key="2">
    <source>
        <dbReference type="Proteomes" id="UP000240912"/>
    </source>
</evidence>
<dbReference type="Proteomes" id="UP000240912">
    <property type="component" value="Unassembled WGS sequence"/>
</dbReference>
<dbReference type="EMBL" id="PYLS01000006">
    <property type="protein sequence ID" value="PST82182.1"/>
    <property type="molecule type" value="Genomic_DNA"/>
</dbReference>
<evidence type="ECO:0000313" key="1">
    <source>
        <dbReference type="EMBL" id="PST82182.1"/>
    </source>
</evidence>
<gene>
    <name evidence="1" type="ORF">C7T94_15390</name>
</gene>
<proteinExistence type="predicted"/>
<reference evidence="1 2" key="1">
    <citation type="submission" date="2018-03" db="EMBL/GenBank/DDBJ databases">
        <authorList>
            <person name="Keele B.F."/>
        </authorList>
    </citation>
    <scope>NUCLEOTIDE SEQUENCE [LARGE SCALE GENOMIC DNA]</scope>
    <source>
        <strain evidence="1 2">YL28-9</strain>
    </source>
</reference>
<dbReference type="OrthoDB" id="19906at2"/>
<accession>A0A2T3HIC2</accession>
<keyword evidence="2" id="KW-1185">Reference proteome</keyword>
<protein>
    <submittedName>
        <fullName evidence="1">Uncharacterized protein</fullName>
    </submittedName>
</protein>